<dbReference type="SUPFAM" id="SSF47413">
    <property type="entry name" value="lambda repressor-like DNA-binding domains"/>
    <property type="match status" value="1"/>
</dbReference>
<feature type="compositionally biased region" description="Polar residues" evidence="1">
    <location>
        <begin position="100"/>
        <end position="113"/>
    </location>
</feature>
<comment type="caution">
    <text evidence="3">The sequence shown here is derived from an EMBL/GenBank/DDBJ whole genome shotgun (WGS) entry which is preliminary data.</text>
</comment>
<dbReference type="InterPro" id="IPR010982">
    <property type="entry name" value="Lambda_DNA-bd_dom_sf"/>
</dbReference>
<feature type="region of interest" description="Disordered" evidence="1">
    <location>
        <begin position="94"/>
        <end position="113"/>
    </location>
</feature>
<accession>A0A9W4XEA2</accession>
<feature type="domain" description="HTH cro/C1-type" evidence="2">
    <location>
        <begin position="14"/>
        <end position="73"/>
    </location>
</feature>
<dbReference type="PROSITE" id="PS50943">
    <property type="entry name" value="HTH_CROC1"/>
    <property type="match status" value="1"/>
</dbReference>
<dbReference type="GO" id="GO:0003677">
    <property type="term" value="F:DNA binding"/>
    <property type="evidence" value="ECO:0007669"/>
    <property type="project" value="InterPro"/>
</dbReference>
<proteinExistence type="predicted"/>
<dbReference type="CDD" id="cd00093">
    <property type="entry name" value="HTH_XRE"/>
    <property type="match status" value="1"/>
</dbReference>
<evidence type="ECO:0000313" key="4">
    <source>
        <dbReference type="EMBL" id="CAI3961943.1"/>
    </source>
</evidence>
<dbReference type="InterPro" id="IPR001387">
    <property type="entry name" value="Cro/C1-type_HTH"/>
</dbReference>
<keyword evidence="6" id="KW-1185">Reference proteome</keyword>
<reference evidence="3" key="1">
    <citation type="submission" date="2022-10" db="EMBL/GenBank/DDBJ databases">
        <authorList>
            <person name="Botero Cardona J."/>
        </authorList>
    </citation>
    <scope>NUCLEOTIDE SEQUENCE</scope>
    <source>
        <strain evidence="3">LMG 31819</strain>
        <strain evidence="4">R-53529</strain>
    </source>
</reference>
<dbReference type="Proteomes" id="UP001154255">
    <property type="component" value="Unassembled WGS sequence"/>
</dbReference>
<organism evidence="3 5">
    <name type="scientific">Commensalibacter communis</name>
    <dbReference type="NCBI Taxonomy" id="2972786"/>
    <lineage>
        <taxon>Bacteria</taxon>
        <taxon>Pseudomonadati</taxon>
        <taxon>Pseudomonadota</taxon>
        <taxon>Alphaproteobacteria</taxon>
        <taxon>Acetobacterales</taxon>
        <taxon>Acetobacteraceae</taxon>
    </lineage>
</organism>
<protein>
    <submittedName>
        <fullName evidence="3 4">Contains XRE-family HTH domain (HipB)</fullName>
    </submittedName>
</protein>
<evidence type="ECO:0000313" key="3">
    <source>
        <dbReference type="EMBL" id="CAI3960453.1"/>
    </source>
</evidence>
<gene>
    <name evidence="4" type="ORF">R53529_LOCUS2408</name>
    <name evidence="3" type="ORF">R53530_LOCUS2407</name>
</gene>
<name>A0A9W4XEA2_9PROT</name>
<evidence type="ECO:0000259" key="2">
    <source>
        <dbReference type="PROSITE" id="PS50943"/>
    </source>
</evidence>
<dbReference type="AlphaFoldDB" id="A0A9W4XEA2"/>
<evidence type="ECO:0000313" key="6">
    <source>
        <dbReference type="Proteomes" id="UP001154259"/>
    </source>
</evidence>
<dbReference type="EMBL" id="CAMXCM010000020">
    <property type="protein sequence ID" value="CAI3960453.1"/>
    <property type="molecule type" value="Genomic_DNA"/>
</dbReference>
<dbReference type="EMBL" id="CAMXCS010000020">
    <property type="protein sequence ID" value="CAI3961943.1"/>
    <property type="molecule type" value="Genomic_DNA"/>
</dbReference>
<dbReference type="Gene3D" id="1.10.260.40">
    <property type="entry name" value="lambda repressor-like DNA-binding domains"/>
    <property type="match status" value="1"/>
</dbReference>
<dbReference type="SMART" id="SM00530">
    <property type="entry name" value="HTH_XRE"/>
    <property type="match status" value="1"/>
</dbReference>
<dbReference type="RefSeq" id="WP_271790807.1">
    <property type="nucleotide sequence ID" value="NZ_CAMXCL010000002.1"/>
</dbReference>
<dbReference type="Proteomes" id="UP001154259">
    <property type="component" value="Unassembled WGS sequence"/>
</dbReference>
<sequence length="254" mass="28224">MRDVDKNKTVGERVKNYRESLGLSQGKLAKLVQEISGKKCTQQTIGNIESDSVKNSHALPYVAIALGVSLSTLNPDLDDNMSLVVARDVGYNPLPHNRRPTNNAKTLQTNPTSIQTSPFSSLLPLVNELNPDIPVFGTIDLTDDGFIITDTPIDFIPRPSVVKLEKDAFAISIGVRTLEPAIRIGNTITLHPRKLAHNGDLCLFFNQEQATYTIGEWIDDMGNDYHIKQYTPQKTKNLPKTSWVKHSIIVANFF</sequence>
<evidence type="ECO:0000313" key="5">
    <source>
        <dbReference type="Proteomes" id="UP001154255"/>
    </source>
</evidence>
<evidence type="ECO:0000256" key="1">
    <source>
        <dbReference type="SAM" id="MobiDB-lite"/>
    </source>
</evidence>